<dbReference type="GO" id="GO:0003755">
    <property type="term" value="F:peptidyl-prolyl cis-trans isomerase activity"/>
    <property type="evidence" value="ECO:0007669"/>
    <property type="project" value="UniProtKB-UniRule"/>
</dbReference>
<evidence type="ECO:0000256" key="4">
    <source>
        <dbReference type="RuleBase" id="RU363019"/>
    </source>
</evidence>
<dbReference type="GO" id="GO:0006457">
    <property type="term" value="P:protein folding"/>
    <property type="evidence" value="ECO:0007669"/>
    <property type="project" value="InterPro"/>
</dbReference>
<dbReference type="PROSITE" id="PS00170">
    <property type="entry name" value="CSA_PPIASE_1"/>
    <property type="match status" value="1"/>
</dbReference>
<dbReference type="InterPro" id="IPR029000">
    <property type="entry name" value="Cyclophilin-like_dom_sf"/>
</dbReference>
<dbReference type="PRINTS" id="PR00153">
    <property type="entry name" value="CSAPPISMRASE"/>
</dbReference>
<comment type="catalytic activity">
    <reaction evidence="4">
        <text>[protein]-peptidylproline (omega=180) = [protein]-peptidylproline (omega=0)</text>
        <dbReference type="Rhea" id="RHEA:16237"/>
        <dbReference type="Rhea" id="RHEA-COMP:10747"/>
        <dbReference type="Rhea" id="RHEA-COMP:10748"/>
        <dbReference type="ChEBI" id="CHEBI:83833"/>
        <dbReference type="ChEBI" id="CHEBI:83834"/>
        <dbReference type="EC" id="5.2.1.8"/>
    </reaction>
</comment>
<feature type="chain" id="PRO_5006513429" description="Peptidyl-prolyl cis-trans isomerase" evidence="4">
    <location>
        <begin position="20"/>
        <end position="210"/>
    </location>
</feature>
<organism evidence="6 7">
    <name type="scientific">Sporocytophaga myxococcoides</name>
    <dbReference type="NCBI Taxonomy" id="153721"/>
    <lineage>
        <taxon>Bacteria</taxon>
        <taxon>Pseudomonadati</taxon>
        <taxon>Bacteroidota</taxon>
        <taxon>Cytophagia</taxon>
        <taxon>Cytophagales</taxon>
        <taxon>Cytophagaceae</taxon>
        <taxon>Sporocytophaga</taxon>
    </lineage>
</organism>
<accession>A0A098LBQ8</accession>
<evidence type="ECO:0000313" key="6">
    <source>
        <dbReference type="EMBL" id="GAL83839.1"/>
    </source>
</evidence>
<dbReference type="OrthoDB" id="9807797at2"/>
<comment type="similarity">
    <text evidence="1 4">Belongs to the cyclophilin-type PPIase family.</text>
</comment>
<dbReference type="EMBL" id="BBLT01000002">
    <property type="protein sequence ID" value="GAL83839.1"/>
    <property type="molecule type" value="Genomic_DNA"/>
</dbReference>
<dbReference type="InterPro" id="IPR044666">
    <property type="entry name" value="Cyclophilin_A-like"/>
</dbReference>
<dbReference type="CDD" id="cd00317">
    <property type="entry name" value="cyclophilin"/>
    <property type="match status" value="1"/>
</dbReference>
<feature type="domain" description="PPIase cyclophilin-type" evidence="5">
    <location>
        <begin position="43"/>
        <end position="186"/>
    </location>
</feature>
<name>A0A098LBQ8_9BACT</name>
<dbReference type="EC" id="5.2.1.8" evidence="4"/>
<evidence type="ECO:0000259" key="5">
    <source>
        <dbReference type="PROSITE" id="PS50072"/>
    </source>
</evidence>
<comment type="caution">
    <text evidence="6">The sequence shown here is derived from an EMBL/GenBank/DDBJ whole genome shotgun (WGS) entry which is preliminary data.</text>
</comment>
<dbReference type="PROSITE" id="PS50072">
    <property type="entry name" value="CSA_PPIASE_2"/>
    <property type="match status" value="1"/>
</dbReference>
<evidence type="ECO:0000256" key="1">
    <source>
        <dbReference type="ARBA" id="ARBA00007365"/>
    </source>
</evidence>
<protein>
    <recommendedName>
        <fullName evidence="4">Peptidyl-prolyl cis-trans isomerase</fullName>
        <shortName evidence="4">PPIase</shortName>
        <ecNumber evidence="4">5.2.1.8</ecNumber>
    </recommendedName>
</protein>
<dbReference type="PANTHER" id="PTHR45625">
    <property type="entry name" value="PEPTIDYL-PROLYL CIS-TRANS ISOMERASE-RELATED"/>
    <property type="match status" value="1"/>
</dbReference>
<keyword evidence="4" id="KW-0732">Signal</keyword>
<keyword evidence="7" id="KW-1185">Reference proteome</keyword>
<dbReference type="eggNOG" id="COG0652">
    <property type="taxonomic scope" value="Bacteria"/>
</dbReference>
<sequence>MKIKFFAIVLIFISLTAYGQTTKPSKKDYVVTIKTEFGDMVLLLSDLTPKHKENFLKLAQEGFYNGTTFHRIIDEFMIQGGDPNSKDADPNNDGMGGPGYTVPAEFNEKLKHNKGAVAAARMGDQVNPKRESSGSQFYIVENQDGAHFLDNQYTVFGQVVQGLDVIDKIATQPKDYRDRPSKNITMEVSIKKLKKKKIIKLYHCENFYKA</sequence>
<dbReference type="AlphaFoldDB" id="A0A098LBQ8"/>
<evidence type="ECO:0000256" key="2">
    <source>
        <dbReference type="ARBA" id="ARBA00023110"/>
    </source>
</evidence>
<gene>
    <name evidence="6" type="ORF">MYP_1067</name>
</gene>
<dbReference type="STRING" id="153721.MYP_1067"/>
<keyword evidence="2 4" id="KW-0697">Rotamase</keyword>
<keyword evidence="3 4" id="KW-0413">Isomerase</keyword>
<dbReference type="InterPro" id="IPR002130">
    <property type="entry name" value="Cyclophilin-type_PPIase_dom"/>
</dbReference>
<dbReference type="RefSeq" id="WP_045459522.1">
    <property type="nucleotide sequence ID" value="NZ_BBLT01000002.1"/>
</dbReference>
<feature type="signal peptide" evidence="4">
    <location>
        <begin position="1"/>
        <end position="19"/>
    </location>
</feature>
<dbReference type="Gene3D" id="2.40.100.10">
    <property type="entry name" value="Cyclophilin-like"/>
    <property type="match status" value="1"/>
</dbReference>
<dbReference type="SUPFAM" id="SSF50891">
    <property type="entry name" value="Cyclophilin-like"/>
    <property type="match status" value="1"/>
</dbReference>
<reference evidence="6 7" key="1">
    <citation type="submission" date="2014-09" db="EMBL/GenBank/DDBJ databases">
        <title>Sporocytophaga myxococcoides PG-01 genome sequencing.</title>
        <authorList>
            <person name="Liu L."/>
            <person name="Gao P.J."/>
            <person name="Chen G.J."/>
            <person name="Wang L.S."/>
        </authorList>
    </citation>
    <scope>NUCLEOTIDE SEQUENCE [LARGE SCALE GENOMIC DNA]</scope>
    <source>
        <strain evidence="6 7">PG-01</strain>
    </source>
</reference>
<dbReference type="Proteomes" id="UP000030185">
    <property type="component" value="Unassembled WGS sequence"/>
</dbReference>
<dbReference type="PANTHER" id="PTHR45625:SF4">
    <property type="entry name" value="PEPTIDYLPROLYL ISOMERASE DOMAIN AND WD REPEAT-CONTAINING PROTEIN 1"/>
    <property type="match status" value="1"/>
</dbReference>
<evidence type="ECO:0000256" key="3">
    <source>
        <dbReference type="ARBA" id="ARBA00023235"/>
    </source>
</evidence>
<dbReference type="InterPro" id="IPR020892">
    <property type="entry name" value="Cyclophilin-type_PPIase_CS"/>
</dbReference>
<dbReference type="Pfam" id="PF00160">
    <property type="entry name" value="Pro_isomerase"/>
    <property type="match status" value="1"/>
</dbReference>
<evidence type="ECO:0000313" key="7">
    <source>
        <dbReference type="Proteomes" id="UP000030185"/>
    </source>
</evidence>
<proteinExistence type="inferred from homology"/>
<comment type="function">
    <text evidence="4">PPIases accelerate the folding of proteins. It catalyzes the cis-trans isomerization of proline imidic peptide bonds in oligopeptides.</text>
</comment>